<dbReference type="Pfam" id="PF02254">
    <property type="entry name" value="TrkA_N"/>
    <property type="match status" value="2"/>
</dbReference>
<evidence type="ECO:0000256" key="2">
    <source>
        <dbReference type="ARBA" id="ARBA00022448"/>
    </source>
</evidence>
<evidence type="ECO:0000259" key="7">
    <source>
        <dbReference type="PROSITE" id="PS51201"/>
    </source>
</evidence>
<dbReference type="InterPro" id="IPR036721">
    <property type="entry name" value="RCK_C_sf"/>
</dbReference>
<evidence type="ECO:0000256" key="5">
    <source>
        <dbReference type="ARBA" id="ARBA00023027"/>
    </source>
</evidence>
<feature type="domain" description="RCK C-terminal" evidence="8">
    <location>
        <begin position="364"/>
        <end position="446"/>
    </location>
</feature>
<keyword evidence="2" id="KW-0813">Transport</keyword>
<dbReference type="SUPFAM" id="SSF51735">
    <property type="entry name" value="NAD(P)-binding Rossmann-fold domains"/>
    <property type="match status" value="2"/>
</dbReference>
<proteinExistence type="predicted"/>
<dbReference type="Pfam" id="PF02080">
    <property type="entry name" value="TrkA_C"/>
    <property type="match status" value="2"/>
</dbReference>
<dbReference type="NCBIfam" id="NF007039">
    <property type="entry name" value="PRK09496.3-2"/>
    <property type="match status" value="1"/>
</dbReference>
<dbReference type="RefSeq" id="WP_259080064.1">
    <property type="nucleotide sequence ID" value="NZ_JANUAU010000004.1"/>
</dbReference>
<keyword evidence="3" id="KW-0633">Potassium transport</keyword>
<dbReference type="InterPro" id="IPR036291">
    <property type="entry name" value="NAD(P)-bd_dom_sf"/>
</dbReference>
<evidence type="ECO:0000313" key="9">
    <source>
        <dbReference type="EMBL" id="MCS3677615.1"/>
    </source>
</evidence>
<dbReference type="GO" id="GO:0015079">
    <property type="term" value="F:potassium ion transmembrane transporter activity"/>
    <property type="evidence" value="ECO:0007669"/>
    <property type="project" value="InterPro"/>
</dbReference>
<dbReference type="Proteomes" id="UP001155027">
    <property type="component" value="Unassembled WGS sequence"/>
</dbReference>
<organism evidence="9 10">
    <name type="scientific">Salinibacter ruber</name>
    <dbReference type="NCBI Taxonomy" id="146919"/>
    <lineage>
        <taxon>Bacteria</taxon>
        <taxon>Pseudomonadati</taxon>
        <taxon>Rhodothermota</taxon>
        <taxon>Rhodothermia</taxon>
        <taxon>Rhodothermales</taxon>
        <taxon>Salinibacteraceae</taxon>
        <taxon>Salinibacter</taxon>
    </lineage>
</organism>
<dbReference type="PROSITE" id="PS51202">
    <property type="entry name" value="RCK_C"/>
    <property type="match status" value="2"/>
</dbReference>
<comment type="caution">
    <text evidence="9">The sequence shown here is derived from an EMBL/GenBank/DDBJ whole genome shotgun (WGS) entry which is preliminary data.</text>
</comment>
<dbReference type="NCBIfam" id="NF007034">
    <property type="entry name" value="PRK09496.2-1"/>
    <property type="match status" value="1"/>
</dbReference>
<feature type="domain" description="RCK C-terminal" evidence="8">
    <location>
        <begin position="140"/>
        <end position="221"/>
    </location>
</feature>
<accession>A0A9X2PVK0</accession>
<evidence type="ECO:0000259" key="8">
    <source>
        <dbReference type="PROSITE" id="PS51202"/>
    </source>
</evidence>
<dbReference type="InterPro" id="IPR006036">
    <property type="entry name" value="K_uptake_TrkA"/>
</dbReference>
<dbReference type="EMBL" id="JANUAU010000004">
    <property type="protein sequence ID" value="MCS3677615.1"/>
    <property type="molecule type" value="Genomic_DNA"/>
</dbReference>
<dbReference type="InterPro" id="IPR003148">
    <property type="entry name" value="RCK_N"/>
</dbReference>
<dbReference type="GO" id="GO:0005886">
    <property type="term" value="C:plasma membrane"/>
    <property type="evidence" value="ECO:0007669"/>
    <property type="project" value="InterPro"/>
</dbReference>
<sequence>MKVVVIGVGQVGSSVAHALAGEHEVIAVDKDPDRLEMIRAETDVLTYEGNGARIDVLKSADVQDADLVVGSTSDDRSNILICSTARALNDGAFTIARVTETEYLATWSQLREAFNVDFMVGADHLTARNIVEVVGLPTARNVEHFGEGRVVMAGFTVPEESPVAGKTVQELRLGDGVNLVAVFDDEHMEIVRGTTCLRPNIRLLVIGRPSQVEHFAGTLTPKDRVGQARQIMILGGGEIGFQTARMLEQRGLQPRLVEKDPDRAQALAQELPDTLVLQNDATDPKFLRREGVADADLVVSALTPDERNLLTSTLSLDLGAERVLSVVHRDVYESVFTSSGIETTVNPRREVIEEILRHTRVRGIEKITFVEGDRGEVVEVAITAESPLVGRPIEEGVEAVPYNFVVGAVTRNGEVLIPRGKTVLEPQDHLVLFVDAEEADEVLEAL</sequence>
<feature type="domain" description="RCK N-terminal" evidence="7">
    <location>
        <begin position="1"/>
        <end position="120"/>
    </location>
</feature>
<dbReference type="PROSITE" id="PS51201">
    <property type="entry name" value="RCK_N"/>
    <property type="match status" value="2"/>
</dbReference>
<dbReference type="InterPro" id="IPR050721">
    <property type="entry name" value="Trk_Ktr_HKT_K-transport"/>
</dbReference>
<dbReference type="AlphaFoldDB" id="A0A9X2PVK0"/>
<evidence type="ECO:0000256" key="3">
    <source>
        <dbReference type="ARBA" id="ARBA00022538"/>
    </source>
</evidence>
<reference evidence="9" key="1">
    <citation type="submission" date="2022-08" db="EMBL/GenBank/DDBJ databases">
        <title>Genomic Encyclopedia of Type Strains, Phase V (KMG-V): Genome sequencing to study the core and pangenomes of soil and plant-associated prokaryotes.</title>
        <authorList>
            <person name="Whitman W."/>
        </authorList>
    </citation>
    <scope>NUCLEOTIDE SEQUENCE</scope>
    <source>
        <strain evidence="9">0</strain>
    </source>
</reference>
<dbReference type="Gene3D" id="3.40.50.720">
    <property type="entry name" value="NAD(P)-binding Rossmann-like Domain"/>
    <property type="match status" value="2"/>
</dbReference>
<evidence type="ECO:0000256" key="6">
    <source>
        <dbReference type="ARBA" id="ARBA00023065"/>
    </source>
</evidence>
<evidence type="ECO:0000313" key="10">
    <source>
        <dbReference type="Proteomes" id="UP001155027"/>
    </source>
</evidence>
<gene>
    <name evidence="9" type="ORF">GGP71_001538</name>
</gene>
<dbReference type="SUPFAM" id="SSF116726">
    <property type="entry name" value="TrkA C-terminal domain-like"/>
    <property type="match status" value="2"/>
</dbReference>
<dbReference type="PANTHER" id="PTHR43833">
    <property type="entry name" value="POTASSIUM CHANNEL PROTEIN 2-RELATED-RELATED"/>
    <property type="match status" value="1"/>
</dbReference>
<dbReference type="PANTHER" id="PTHR43833:SF5">
    <property type="entry name" value="TRK SYSTEM POTASSIUM UPTAKE PROTEIN TRKA"/>
    <property type="match status" value="1"/>
</dbReference>
<keyword evidence="6" id="KW-0406">Ion transport</keyword>
<name>A0A9X2PVK0_9BACT</name>
<feature type="domain" description="RCK N-terminal" evidence="7">
    <location>
        <begin position="228"/>
        <end position="345"/>
    </location>
</feature>
<keyword evidence="4" id="KW-0630">Potassium</keyword>
<dbReference type="PRINTS" id="PR00335">
    <property type="entry name" value="KUPTAKETRKA"/>
</dbReference>
<protein>
    <recommendedName>
        <fullName evidence="1">Trk system potassium uptake protein TrkA</fullName>
    </recommendedName>
</protein>
<evidence type="ECO:0000256" key="1">
    <source>
        <dbReference type="ARBA" id="ARBA00017378"/>
    </source>
</evidence>
<dbReference type="InterPro" id="IPR006037">
    <property type="entry name" value="RCK_C"/>
</dbReference>
<evidence type="ECO:0000256" key="4">
    <source>
        <dbReference type="ARBA" id="ARBA00022958"/>
    </source>
</evidence>
<keyword evidence="5" id="KW-0520">NAD</keyword>
<dbReference type="Gene3D" id="3.30.70.1450">
    <property type="entry name" value="Regulator of K+ conductance, C-terminal domain"/>
    <property type="match status" value="2"/>
</dbReference>